<evidence type="ECO:0000256" key="1">
    <source>
        <dbReference type="SAM" id="MobiDB-lite"/>
    </source>
</evidence>
<organism evidence="2 3">
    <name type="scientific">Didymella exigua CBS 183.55</name>
    <dbReference type="NCBI Taxonomy" id="1150837"/>
    <lineage>
        <taxon>Eukaryota</taxon>
        <taxon>Fungi</taxon>
        <taxon>Dikarya</taxon>
        <taxon>Ascomycota</taxon>
        <taxon>Pezizomycotina</taxon>
        <taxon>Dothideomycetes</taxon>
        <taxon>Pleosporomycetidae</taxon>
        <taxon>Pleosporales</taxon>
        <taxon>Pleosporineae</taxon>
        <taxon>Didymellaceae</taxon>
        <taxon>Didymella</taxon>
    </lineage>
</organism>
<name>A0A6A5RMI3_9PLEO</name>
<dbReference type="AlphaFoldDB" id="A0A6A5RMI3"/>
<protein>
    <submittedName>
        <fullName evidence="2">Uncharacterized protein</fullName>
    </submittedName>
</protein>
<dbReference type="GeneID" id="54350799"/>
<keyword evidence="3" id="KW-1185">Reference proteome</keyword>
<feature type="region of interest" description="Disordered" evidence="1">
    <location>
        <begin position="1"/>
        <end position="52"/>
    </location>
</feature>
<dbReference type="EMBL" id="ML978975">
    <property type="protein sequence ID" value="KAF1926747.1"/>
    <property type="molecule type" value="Genomic_DNA"/>
</dbReference>
<proteinExistence type="predicted"/>
<sequence length="52" mass="6142">MPLGVQPWRTTHQQTRDEEKTKGSHTRPDTHIARPRAQRLRAGVRRRWVQAS</sequence>
<feature type="compositionally biased region" description="Basic residues" evidence="1">
    <location>
        <begin position="33"/>
        <end position="52"/>
    </location>
</feature>
<dbReference type="RefSeq" id="XP_033446999.1">
    <property type="nucleotide sequence ID" value="XM_033593131.1"/>
</dbReference>
<reference evidence="2" key="1">
    <citation type="journal article" date="2020" name="Stud. Mycol.">
        <title>101 Dothideomycetes genomes: a test case for predicting lifestyles and emergence of pathogens.</title>
        <authorList>
            <person name="Haridas S."/>
            <person name="Albert R."/>
            <person name="Binder M."/>
            <person name="Bloem J."/>
            <person name="Labutti K."/>
            <person name="Salamov A."/>
            <person name="Andreopoulos B."/>
            <person name="Baker S."/>
            <person name="Barry K."/>
            <person name="Bills G."/>
            <person name="Bluhm B."/>
            <person name="Cannon C."/>
            <person name="Castanera R."/>
            <person name="Culley D."/>
            <person name="Daum C."/>
            <person name="Ezra D."/>
            <person name="Gonzalez J."/>
            <person name="Henrissat B."/>
            <person name="Kuo A."/>
            <person name="Liang C."/>
            <person name="Lipzen A."/>
            <person name="Lutzoni F."/>
            <person name="Magnuson J."/>
            <person name="Mondo S."/>
            <person name="Nolan M."/>
            <person name="Ohm R."/>
            <person name="Pangilinan J."/>
            <person name="Park H.-J."/>
            <person name="Ramirez L."/>
            <person name="Alfaro M."/>
            <person name="Sun H."/>
            <person name="Tritt A."/>
            <person name="Yoshinaga Y."/>
            <person name="Zwiers L.-H."/>
            <person name="Turgeon B."/>
            <person name="Goodwin S."/>
            <person name="Spatafora J."/>
            <person name="Crous P."/>
            <person name="Grigoriev I."/>
        </authorList>
    </citation>
    <scope>NUCLEOTIDE SEQUENCE</scope>
    <source>
        <strain evidence="2">CBS 183.55</strain>
    </source>
</reference>
<accession>A0A6A5RMI3</accession>
<feature type="compositionally biased region" description="Basic and acidic residues" evidence="1">
    <location>
        <begin position="14"/>
        <end position="32"/>
    </location>
</feature>
<dbReference type="Proteomes" id="UP000800082">
    <property type="component" value="Unassembled WGS sequence"/>
</dbReference>
<evidence type="ECO:0000313" key="3">
    <source>
        <dbReference type="Proteomes" id="UP000800082"/>
    </source>
</evidence>
<evidence type="ECO:0000313" key="2">
    <source>
        <dbReference type="EMBL" id="KAF1926747.1"/>
    </source>
</evidence>
<gene>
    <name evidence="2" type="ORF">M421DRAFT_422345</name>
</gene>